<evidence type="ECO:0000256" key="3">
    <source>
        <dbReference type="ARBA" id="ARBA00022729"/>
    </source>
</evidence>
<evidence type="ECO:0000256" key="1">
    <source>
        <dbReference type="ARBA" id="ARBA00004418"/>
    </source>
</evidence>
<dbReference type="Proteomes" id="UP000245362">
    <property type="component" value="Unassembled WGS sequence"/>
</dbReference>
<evidence type="ECO:0000259" key="7">
    <source>
        <dbReference type="Pfam" id="PF03888"/>
    </source>
</evidence>
<dbReference type="EMBL" id="QFWT01000002">
    <property type="protein sequence ID" value="PWI34624.1"/>
    <property type="molecule type" value="Genomic_DNA"/>
</dbReference>
<protein>
    <submittedName>
        <fullName evidence="9">Sigma-E factor regulatory protein RseB</fullName>
    </submittedName>
</protein>
<dbReference type="InterPro" id="IPR005588">
    <property type="entry name" value="MucB_RseB"/>
</dbReference>
<dbReference type="InterPro" id="IPR033434">
    <property type="entry name" value="MucB/RseB_N"/>
</dbReference>
<dbReference type="OrthoDB" id="7067274at2"/>
<evidence type="ECO:0000256" key="4">
    <source>
        <dbReference type="ARBA" id="ARBA00022764"/>
    </source>
</evidence>
<dbReference type="RefSeq" id="WP_109318960.1">
    <property type="nucleotide sequence ID" value="NZ_QFWT01000002.1"/>
</dbReference>
<organism evidence="9 10">
    <name type="scientific">Vibrio albus</name>
    <dbReference type="NCBI Taxonomy" id="2200953"/>
    <lineage>
        <taxon>Bacteria</taxon>
        <taxon>Pseudomonadati</taxon>
        <taxon>Pseudomonadota</taxon>
        <taxon>Gammaproteobacteria</taxon>
        <taxon>Vibrionales</taxon>
        <taxon>Vibrionaceae</taxon>
        <taxon>Vibrio</taxon>
    </lineage>
</organism>
<feature type="region of interest" description="Disordered" evidence="5">
    <location>
        <begin position="319"/>
        <end position="338"/>
    </location>
</feature>
<dbReference type="PANTHER" id="PTHR38782:SF1">
    <property type="entry name" value="SIGMA-E FACTOR REGULATORY PROTEIN RSEB"/>
    <property type="match status" value="1"/>
</dbReference>
<dbReference type="Pfam" id="PF03888">
    <property type="entry name" value="MucB_RseB"/>
    <property type="match status" value="1"/>
</dbReference>
<dbReference type="Pfam" id="PF17188">
    <property type="entry name" value="MucB_RseB_C"/>
    <property type="match status" value="1"/>
</dbReference>
<feature type="signal peptide" evidence="6">
    <location>
        <begin position="1"/>
        <end position="21"/>
    </location>
</feature>
<name>A0A2U3BCZ3_9VIBR</name>
<dbReference type="CDD" id="cd16327">
    <property type="entry name" value="RseB"/>
    <property type="match status" value="1"/>
</dbReference>
<dbReference type="InterPro" id="IPR033436">
    <property type="entry name" value="MucB/RseB_C"/>
</dbReference>
<proteinExistence type="inferred from homology"/>
<feature type="chain" id="PRO_5015775912" evidence="6">
    <location>
        <begin position="22"/>
        <end position="338"/>
    </location>
</feature>
<dbReference type="PANTHER" id="PTHR38782">
    <property type="match status" value="1"/>
</dbReference>
<dbReference type="GO" id="GO:0045152">
    <property type="term" value="F:antisigma factor binding"/>
    <property type="evidence" value="ECO:0007669"/>
    <property type="project" value="TreeGrafter"/>
</dbReference>
<keyword evidence="4" id="KW-0574">Periplasm</keyword>
<evidence type="ECO:0000256" key="2">
    <source>
        <dbReference type="ARBA" id="ARBA00008150"/>
    </source>
</evidence>
<evidence type="ECO:0000256" key="6">
    <source>
        <dbReference type="SAM" id="SignalP"/>
    </source>
</evidence>
<dbReference type="GO" id="GO:0030288">
    <property type="term" value="C:outer membrane-bounded periplasmic space"/>
    <property type="evidence" value="ECO:0007669"/>
    <property type="project" value="TreeGrafter"/>
</dbReference>
<dbReference type="PIRSF" id="PIRSF005427">
    <property type="entry name" value="RseB"/>
    <property type="match status" value="1"/>
</dbReference>
<feature type="domain" description="MucB/RseB C-terminal" evidence="8">
    <location>
        <begin position="218"/>
        <end position="311"/>
    </location>
</feature>
<evidence type="ECO:0000256" key="5">
    <source>
        <dbReference type="SAM" id="MobiDB-lite"/>
    </source>
</evidence>
<comment type="similarity">
    <text evidence="2">Belongs to the RseB family.</text>
</comment>
<evidence type="ECO:0000313" key="10">
    <source>
        <dbReference type="Proteomes" id="UP000245362"/>
    </source>
</evidence>
<dbReference type="Gene3D" id="3.30.200.100">
    <property type="entry name" value="MucB/RseB, C-terminal domain"/>
    <property type="match status" value="1"/>
</dbReference>
<dbReference type="GO" id="GO:0032885">
    <property type="term" value="P:regulation of polysaccharide biosynthetic process"/>
    <property type="evidence" value="ECO:0007669"/>
    <property type="project" value="TreeGrafter"/>
</dbReference>
<reference evidence="9 10" key="1">
    <citation type="submission" date="2018-05" db="EMBL/GenBank/DDBJ databases">
        <title>Vibrio limimaris sp. nov., isolated from marine sediment.</title>
        <authorList>
            <person name="Li C.-M."/>
        </authorList>
    </citation>
    <scope>NUCLEOTIDE SEQUENCE [LARGE SCALE GENOMIC DNA]</scope>
    <source>
        <strain evidence="9 10">E4404</strain>
    </source>
</reference>
<gene>
    <name evidence="9" type="ORF">DI392_05845</name>
</gene>
<evidence type="ECO:0000259" key="8">
    <source>
        <dbReference type="Pfam" id="PF17188"/>
    </source>
</evidence>
<keyword evidence="10" id="KW-1185">Reference proteome</keyword>
<accession>A0A2U3BCZ3</accession>
<dbReference type="Gene3D" id="2.50.20.10">
    <property type="entry name" value="Lipoprotein localisation LolA/LolB/LppX"/>
    <property type="match status" value="1"/>
</dbReference>
<comment type="caution">
    <text evidence="9">The sequence shown here is derived from an EMBL/GenBank/DDBJ whole genome shotgun (WGS) entry which is preliminary data.</text>
</comment>
<comment type="subcellular location">
    <subcellularLocation>
        <location evidence="1">Periplasm</location>
    </subcellularLocation>
</comment>
<sequence>MKIILISVLTLFSLIQSQASAEEHSAEALLLQMNQASQQLNYELSYILIKKNSIEPLVFRHASVSGHRLAHLVYLSGPVREVIRRGEVVSYIEPGMEPFSIQSGQMIAPLIPLLNSDIKTLSQYYDFVLMGRSREAGSASQVVRVVPKDGTRYSYMLWVDEKSSLPLRADLVDRDGEVLEQYRTVSYSVNEKIAEYMSRLNDVELPGVITLPESKTTVSSWQVGWIPDGFKPHNLHRYKMLKIEKLVESQMYSDGLFNFSVYVSERDSTSLQGHLVRQGRRTLQSYVKGNKEITVVGDIPPETAKHIAQSVVFNSGTVKQKALSSKGEQPVTDEGTQP</sequence>
<dbReference type="NCBIfam" id="NF006990">
    <property type="entry name" value="PRK09455.1"/>
    <property type="match status" value="1"/>
</dbReference>
<dbReference type="AlphaFoldDB" id="A0A2U3BCZ3"/>
<feature type="domain" description="MucB/RseB N-terminal" evidence="7">
    <location>
        <begin position="25"/>
        <end position="195"/>
    </location>
</feature>
<keyword evidence="3 6" id="KW-0732">Signal</keyword>
<dbReference type="InterPro" id="IPR038484">
    <property type="entry name" value="MucB/RseB_C_sf"/>
</dbReference>
<evidence type="ECO:0000313" key="9">
    <source>
        <dbReference type="EMBL" id="PWI34624.1"/>
    </source>
</evidence>